<accession>A0A812MW99</accession>
<dbReference type="GO" id="GO:0005524">
    <property type="term" value="F:ATP binding"/>
    <property type="evidence" value="ECO:0007669"/>
    <property type="project" value="UniProtKB-KW"/>
</dbReference>
<dbReference type="Proteomes" id="UP000604046">
    <property type="component" value="Unassembled WGS sequence"/>
</dbReference>
<organism evidence="4 5">
    <name type="scientific">Symbiodinium natans</name>
    <dbReference type="NCBI Taxonomy" id="878477"/>
    <lineage>
        <taxon>Eukaryota</taxon>
        <taxon>Sar</taxon>
        <taxon>Alveolata</taxon>
        <taxon>Dinophyceae</taxon>
        <taxon>Suessiales</taxon>
        <taxon>Symbiodiniaceae</taxon>
        <taxon>Symbiodinium</taxon>
    </lineage>
</organism>
<evidence type="ECO:0000256" key="2">
    <source>
        <dbReference type="ARBA" id="ARBA00022840"/>
    </source>
</evidence>
<dbReference type="InterPro" id="IPR000719">
    <property type="entry name" value="Prot_kinase_dom"/>
</dbReference>
<dbReference type="InterPro" id="IPR011009">
    <property type="entry name" value="Kinase-like_dom_sf"/>
</dbReference>
<reference evidence="4" key="1">
    <citation type="submission" date="2021-02" db="EMBL/GenBank/DDBJ databases">
        <authorList>
            <person name="Dougan E. K."/>
            <person name="Rhodes N."/>
            <person name="Thang M."/>
            <person name="Chan C."/>
        </authorList>
    </citation>
    <scope>NUCLEOTIDE SEQUENCE</scope>
</reference>
<keyword evidence="2" id="KW-0067">ATP-binding</keyword>
<protein>
    <submittedName>
        <fullName evidence="4">Cdr1 protein</fullName>
    </submittedName>
</protein>
<dbReference type="Pfam" id="PF00069">
    <property type="entry name" value="Pkinase"/>
    <property type="match status" value="1"/>
</dbReference>
<proteinExistence type="predicted"/>
<dbReference type="OrthoDB" id="6513151at2759"/>
<comment type="caution">
    <text evidence="4">The sequence shown here is derived from an EMBL/GenBank/DDBJ whole genome shotgun (WGS) entry which is preliminary data.</text>
</comment>
<dbReference type="GO" id="GO:0035556">
    <property type="term" value="P:intracellular signal transduction"/>
    <property type="evidence" value="ECO:0007669"/>
    <property type="project" value="TreeGrafter"/>
</dbReference>
<gene>
    <name evidence="4" type="primary">cdr1</name>
    <name evidence="4" type="ORF">SNAT2548_LOCUS14193</name>
</gene>
<feature type="domain" description="Protein kinase" evidence="3">
    <location>
        <begin position="86"/>
        <end position="375"/>
    </location>
</feature>
<dbReference type="GO" id="GO:0004674">
    <property type="term" value="F:protein serine/threonine kinase activity"/>
    <property type="evidence" value="ECO:0007669"/>
    <property type="project" value="TreeGrafter"/>
</dbReference>
<name>A0A812MW99_9DINO</name>
<dbReference type="AlphaFoldDB" id="A0A812MW99"/>
<dbReference type="Gene3D" id="1.10.510.10">
    <property type="entry name" value="Transferase(Phosphotransferase) domain 1"/>
    <property type="match status" value="1"/>
</dbReference>
<dbReference type="EMBL" id="CAJNDS010001613">
    <property type="protein sequence ID" value="CAE7267695.1"/>
    <property type="molecule type" value="Genomic_DNA"/>
</dbReference>
<evidence type="ECO:0000259" key="3">
    <source>
        <dbReference type="PROSITE" id="PS50011"/>
    </source>
</evidence>
<keyword evidence="1" id="KW-0547">Nucleotide-binding</keyword>
<evidence type="ECO:0000313" key="5">
    <source>
        <dbReference type="Proteomes" id="UP000604046"/>
    </source>
</evidence>
<dbReference type="GO" id="GO:0005737">
    <property type="term" value="C:cytoplasm"/>
    <property type="evidence" value="ECO:0007669"/>
    <property type="project" value="TreeGrafter"/>
</dbReference>
<dbReference type="SMART" id="SM00220">
    <property type="entry name" value="S_TKc"/>
    <property type="match status" value="1"/>
</dbReference>
<keyword evidence="5" id="KW-1185">Reference proteome</keyword>
<dbReference type="PROSITE" id="PS50011">
    <property type="entry name" value="PROTEIN_KINASE_DOM"/>
    <property type="match status" value="1"/>
</dbReference>
<dbReference type="SUPFAM" id="SSF56112">
    <property type="entry name" value="Protein kinase-like (PK-like)"/>
    <property type="match status" value="1"/>
</dbReference>
<dbReference type="PANTHER" id="PTHR24346">
    <property type="entry name" value="MAP/MICROTUBULE AFFINITY-REGULATING KINASE"/>
    <property type="match status" value="1"/>
</dbReference>
<evidence type="ECO:0000313" key="4">
    <source>
        <dbReference type="EMBL" id="CAE7267695.1"/>
    </source>
</evidence>
<evidence type="ECO:0000256" key="1">
    <source>
        <dbReference type="ARBA" id="ARBA00022741"/>
    </source>
</evidence>
<dbReference type="PANTHER" id="PTHR24346:SF30">
    <property type="entry name" value="MATERNAL EMBRYONIC LEUCINE ZIPPER KINASE"/>
    <property type="match status" value="1"/>
</dbReference>
<sequence length="375" mass="40756">MAQKGCCRSAGRKMSQSDSVICTGPDLEDSLIFLAGTSTCSTLAEEPCGGVAKRIFDTSDLSWTPDFDSFGRHAIPVIDEGRFTLDHVLRPFARGSKAQIEILLDHAAGDMKILAKRFPCDYLQDDSASFHHSNPQSAEDPWTEIFLGLVLGKQRASREQDVVPVVPSFGVYRDLQDDVLLLMEWSPGGDLFEISSSLGAPGPEREETATQLLCALLEAVTRLHCKGIAHGNICAENAILRVVGAEVEVVLIDFAMAVHDTDLSATMGPRGSLMYRAPETVGDNAIYDARAADLFACGVVGYVLATGTYPWQSTAGDCKAFAYVQKNGPKKFFDKRTITMGTSKVPVSQVLSARLQSILAPLLDMNPAERRVLWH</sequence>